<name>A0ABX3TSE4_9MYCO</name>
<evidence type="ECO:0000313" key="1">
    <source>
        <dbReference type="EMBL" id="ORB81772.1"/>
    </source>
</evidence>
<dbReference type="Proteomes" id="UP000192847">
    <property type="component" value="Unassembled WGS sequence"/>
</dbReference>
<accession>A0ABX3TSE4</accession>
<keyword evidence="2" id="KW-1185">Reference proteome</keyword>
<organism evidence="1 2">
    <name type="scientific">Mycobacterium timonense</name>
    <dbReference type="NCBI Taxonomy" id="701043"/>
    <lineage>
        <taxon>Bacteria</taxon>
        <taxon>Bacillati</taxon>
        <taxon>Actinomycetota</taxon>
        <taxon>Actinomycetes</taxon>
        <taxon>Mycobacteriales</taxon>
        <taxon>Mycobacteriaceae</taxon>
        <taxon>Mycobacterium</taxon>
        <taxon>Mycobacterium avium complex (MAC)</taxon>
    </lineage>
</organism>
<gene>
    <name evidence="1" type="ORF">BST46_01880</name>
</gene>
<sequence>MTDPASTQGKFASRNDVTARFEGTIPDGRLPWVDVRIGDVESELMFQVPSLRKPIDQIQADSVNAGDPDRLNRVKAVVADKVLDLYRNPNGPTTSNSVTTPDITTARSFAPDPTRGKVEFTAAELDRCRLHTPRRRFGSIQIDPGIPTRDRRCTW</sequence>
<comment type="caution">
    <text evidence="1">The sequence shown here is derived from an EMBL/GenBank/DDBJ whole genome shotgun (WGS) entry which is preliminary data.</text>
</comment>
<dbReference type="RefSeq" id="WP_019732149.1">
    <property type="nucleotide sequence ID" value="NZ_MVIL01000003.1"/>
</dbReference>
<reference evidence="1 2" key="1">
    <citation type="submission" date="2017-02" db="EMBL/GenBank/DDBJ databases">
        <title>The new phylogeny of genus Mycobacterium.</title>
        <authorList>
            <person name="Tortoli E."/>
            <person name="Trovato A."/>
            <person name="Cirillo D.M."/>
        </authorList>
    </citation>
    <scope>NUCLEOTIDE SEQUENCE [LARGE SCALE GENOMIC DNA]</scope>
    <source>
        <strain evidence="1 2">CCUG 56329</strain>
    </source>
</reference>
<proteinExistence type="predicted"/>
<dbReference type="EMBL" id="MVIL01000003">
    <property type="protein sequence ID" value="ORB81772.1"/>
    <property type="molecule type" value="Genomic_DNA"/>
</dbReference>
<evidence type="ECO:0000313" key="2">
    <source>
        <dbReference type="Proteomes" id="UP000192847"/>
    </source>
</evidence>
<protein>
    <submittedName>
        <fullName evidence="1">Uncharacterized protein</fullName>
    </submittedName>
</protein>